<feature type="transmembrane region" description="Helical" evidence="7">
    <location>
        <begin position="86"/>
        <end position="108"/>
    </location>
</feature>
<dbReference type="InterPro" id="IPR037272">
    <property type="entry name" value="SNS_sf"/>
</dbReference>
<protein>
    <recommendedName>
        <fullName evidence="6">Transporter</fullName>
    </recommendedName>
</protein>
<sequence>MNNGQRTQFATRLGVIATTVGSAVGLGNIWRFPYEAGVHGGGAFLLIDLFFIFIIGVPVVCAEFIIGRRTGSNIRGAFRSLSPGKAWGWVSYIGITASILILSFYSVVAGWTLEYTIRSISGFGGATTPEGLHDQFDAYASSDIGPVVWTMIFLAVNYVILVRGVQKGIEKMSNILMPMLFVILIIFVANSLMMPGAAEGLKFLFMPDFSQVTPSVVLSAMGQAFFSLSLGLGCLITYSSYFTKGTPLVRTALITAGLDTFVAILAGVIIFPAVFTFGQEPAAGPKLVFEVLPSIFMHIGGGVFWSTLFFFLLFLASITSTISMAEISIAYFAEEFGMSRRASTALTIGIAMILGTLCALSFGSLNWLKVFGMTIFNFFDYFSSNILLPVGGMIISLFVGWVLDRGIIRGELINSHGRSTVSVSIIVFCLRWLAPLCIGLVFIFGLGIF</sequence>
<dbReference type="EMBL" id="SJSA01000002">
    <property type="protein sequence ID" value="TGG36771.1"/>
    <property type="molecule type" value="Genomic_DNA"/>
</dbReference>
<evidence type="ECO:0000256" key="1">
    <source>
        <dbReference type="ARBA" id="ARBA00004141"/>
    </source>
</evidence>
<feature type="transmembrane region" description="Helical" evidence="7">
    <location>
        <begin position="144"/>
        <end position="163"/>
    </location>
</feature>
<dbReference type="PROSITE" id="PS50267">
    <property type="entry name" value="NA_NEUROTRAN_SYMP_3"/>
    <property type="match status" value="1"/>
</dbReference>
<dbReference type="SUPFAM" id="SSF161070">
    <property type="entry name" value="SNF-like"/>
    <property type="match status" value="1"/>
</dbReference>
<evidence type="ECO:0000313" key="9">
    <source>
        <dbReference type="Proteomes" id="UP000297635"/>
    </source>
</evidence>
<proteinExistence type="inferred from homology"/>
<dbReference type="GO" id="GO:0015293">
    <property type="term" value="F:symporter activity"/>
    <property type="evidence" value="ECO:0007669"/>
    <property type="project" value="UniProtKB-KW"/>
</dbReference>
<feature type="transmembrane region" description="Helical" evidence="7">
    <location>
        <begin position="382"/>
        <end position="403"/>
    </location>
</feature>
<dbReference type="PANTHER" id="PTHR42948:SF1">
    <property type="entry name" value="TRANSPORTER"/>
    <property type="match status" value="1"/>
</dbReference>
<dbReference type="Proteomes" id="UP000297635">
    <property type="component" value="Unassembled WGS sequence"/>
</dbReference>
<comment type="caution">
    <text evidence="8">The sequence shown here is derived from an EMBL/GenBank/DDBJ whole genome shotgun (WGS) entry which is preliminary data.</text>
</comment>
<evidence type="ECO:0000256" key="3">
    <source>
        <dbReference type="ARBA" id="ARBA00022692"/>
    </source>
</evidence>
<feature type="transmembrane region" description="Helical" evidence="7">
    <location>
        <begin position="253"/>
        <end position="275"/>
    </location>
</feature>
<keyword evidence="5 7" id="KW-0472">Membrane</keyword>
<keyword evidence="9" id="KW-1185">Reference proteome</keyword>
<evidence type="ECO:0000313" key="8">
    <source>
        <dbReference type="EMBL" id="TGG36771.1"/>
    </source>
</evidence>
<name>A0A4Z0V5P7_9BACT</name>
<dbReference type="GeneID" id="82150735"/>
<feature type="transmembrane region" description="Helical" evidence="7">
    <location>
        <begin position="42"/>
        <end position="66"/>
    </location>
</feature>
<reference evidence="8 9" key="1">
    <citation type="submission" date="2019-02" db="EMBL/GenBank/DDBJ databases">
        <title>Isolation and identification of novel species under the genus Muribaculum.</title>
        <authorList>
            <person name="Miyake S."/>
            <person name="Ding Y."/>
            <person name="Low A."/>
            <person name="Soh M."/>
            <person name="Seedorf H."/>
        </authorList>
    </citation>
    <scope>NUCLEOTIDE SEQUENCE [LARGE SCALE GENOMIC DNA]</scope>
    <source>
        <strain evidence="8 9">TLL-A3</strain>
    </source>
</reference>
<comment type="subcellular location">
    <subcellularLocation>
        <location evidence="1">Membrane</location>
        <topology evidence="1">Multi-pass membrane protein</topology>
    </subcellularLocation>
</comment>
<evidence type="ECO:0000256" key="5">
    <source>
        <dbReference type="ARBA" id="ARBA00023136"/>
    </source>
</evidence>
<dbReference type="NCBIfam" id="NF037979">
    <property type="entry name" value="Na_transp"/>
    <property type="match status" value="1"/>
</dbReference>
<feature type="transmembrane region" description="Helical" evidence="7">
    <location>
        <begin position="423"/>
        <end position="448"/>
    </location>
</feature>
<comment type="similarity">
    <text evidence="6">Belongs to the sodium:neurotransmitter symporter (SNF) (TC 2.A.22) family.</text>
</comment>
<evidence type="ECO:0000256" key="7">
    <source>
        <dbReference type="SAM" id="Phobius"/>
    </source>
</evidence>
<evidence type="ECO:0000256" key="2">
    <source>
        <dbReference type="ARBA" id="ARBA00022448"/>
    </source>
</evidence>
<evidence type="ECO:0000256" key="6">
    <source>
        <dbReference type="RuleBase" id="RU003732"/>
    </source>
</evidence>
<feature type="transmembrane region" description="Helical" evidence="7">
    <location>
        <begin position="343"/>
        <end position="362"/>
    </location>
</feature>
<dbReference type="PANTHER" id="PTHR42948">
    <property type="entry name" value="TRANSPORTER"/>
    <property type="match status" value="1"/>
</dbReference>
<dbReference type="PRINTS" id="PR00176">
    <property type="entry name" value="NANEUSMPORT"/>
</dbReference>
<accession>A0A4Z0V5P7</accession>
<dbReference type="AlphaFoldDB" id="A0A4Z0V5P7"/>
<dbReference type="CDD" id="cd10336">
    <property type="entry name" value="SLC6sbd_Tyt1-Like"/>
    <property type="match status" value="1"/>
</dbReference>
<keyword evidence="4 7" id="KW-1133">Transmembrane helix</keyword>
<feature type="transmembrane region" description="Helical" evidence="7">
    <location>
        <begin position="12"/>
        <end position="30"/>
    </location>
</feature>
<evidence type="ECO:0000256" key="4">
    <source>
        <dbReference type="ARBA" id="ARBA00022989"/>
    </source>
</evidence>
<keyword evidence="2 6" id="KW-0813">Transport</keyword>
<dbReference type="GO" id="GO:0016020">
    <property type="term" value="C:membrane"/>
    <property type="evidence" value="ECO:0007669"/>
    <property type="project" value="UniProtKB-SubCell"/>
</dbReference>
<dbReference type="Pfam" id="PF00209">
    <property type="entry name" value="SNF"/>
    <property type="match status" value="2"/>
</dbReference>
<keyword evidence="3 6" id="KW-0812">Transmembrane</keyword>
<feature type="transmembrane region" description="Helical" evidence="7">
    <location>
        <begin position="295"/>
        <end position="322"/>
    </location>
</feature>
<keyword evidence="6" id="KW-0769">Symport</keyword>
<gene>
    <name evidence="8" type="ORF">EZ315_13135</name>
</gene>
<dbReference type="InterPro" id="IPR047218">
    <property type="entry name" value="YocR/YhdH-like"/>
</dbReference>
<dbReference type="PROSITE" id="PS00610">
    <property type="entry name" value="NA_NEUROTRAN_SYMP_1"/>
    <property type="match status" value="1"/>
</dbReference>
<feature type="transmembrane region" description="Helical" evidence="7">
    <location>
        <begin position="175"/>
        <end position="196"/>
    </location>
</feature>
<organism evidence="8 9">
    <name type="scientific">Duncaniella freteri</name>
    <dbReference type="NCBI Taxonomy" id="2530391"/>
    <lineage>
        <taxon>Bacteria</taxon>
        <taxon>Pseudomonadati</taxon>
        <taxon>Bacteroidota</taxon>
        <taxon>Bacteroidia</taxon>
        <taxon>Bacteroidales</taxon>
        <taxon>Muribaculaceae</taxon>
        <taxon>Duncaniella</taxon>
    </lineage>
</organism>
<dbReference type="InterPro" id="IPR000175">
    <property type="entry name" value="Na/ntran_symport"/>
</dbReference>
<dbReference type="RefSeq" id="WP_135472482.1">
    <property type="nucleotide sequence ID" value="NZ_CASJDB010000027.1"/>
</dbReference>
<feature type="transmembrane region" description="Helical" evidence="7">
    <location>
        <begin position="216"/>
        <end position="241"/>
    </location>
</feature>